<reference evidence="1" key="1">
    <citation type="submission" date="2022-10" db="EMBL/GenBank/DDBJ databases">
        <title>Culturing micro-colonial fungi from biological soil crusts in the Mojave desert and describing Neophaeococcomyces mojavensis, and introducing the new genera and species Taxawa tesnikishii.</title>
        <authorList>
            <person name="Kurbessoian T."/>
            <person name="Stajich J.E."/>
        </authorList>
    </citation>
    <scope>NUCLEOTIDE SEQUENCE</scope>
    <source>
        <strain evidence="1">JES_112</strain>
    </source>
</reference>
<evidence type="ECO:0000313" key="1">
    <source>
        <dbReference type="EMBL" id="KAJ9654464.1"/>
    </source>
</evidence>
<evidence type="ECO:0000313" key="2">
    <source>
        <dbReference type="Proteomes" id="UP001172386"/>
    </source>
</evidence>
<dbReference type="Proteomes" id="UP001172386">
    <property type="component" value="Unassembled WGS sequence"/>
</dbReference>
<protein>
    <submittedName>
        <fullName evidence="1">Uncharacterized protein</fullName>
    </submittedName>
</protein>
<organism evidence="1 2">
    <name type="scientific">Neophaeococcomyces mojaviensis</name>
    <dbReference type="NCBI Taxonomy" id="3383035"/>
    <lineage>
        <taxon>Eukaryota</taxon>
        <taxon>Fungi</taxon>
        <taxon>Dikarya</taxon>
        <taxon>Ascomycota</taxon>
        <taxon>Pezizomycotina</taxon>
        <taxon>Eurotiomycetes</taxon>
        <taxon>Chaetothyriomycetidae</taxon>
        <taxon>Chaetothyriales</taxon>
        <taxon>Chaetothyriales incertae sedis</taxon>
        <taxon>Neophaeococcomyces</taxon>
    </lineage>
</organism>
<name>A0ACC3A2N3_9EURO</name>
<gene>
    <name evidence="1" type="ORF">H2198_006473</name>
</gene>
<accession>A0ACC3A2N3</accession>
<keyword evidence="2" id="KW-1185">Reference proteome</keyword>
<proteinExistence type="predicted"/>
<dbReference type="EMBL" id="JAPDRQ010000120">
    <property type="protein sequence ID" value="KAJ9654464.1"/>
    <property type="molecule type" value="Genomic_DNA"/>
</dbReference>
<comment type="caution">
    <text evidence="1">The sequence shown here is derived from an EMBL/GenBank/DDBJ whole genome shotgun (WGS) entry which is preliminary data.</text>
</comment>
<sequence>MGLGKTCSMLAVIAADIQSSRASIDLQTCYIQTVEHQTLIIVPLPLLQVWEAQIKQHFQPDAVRYVTYYGSQKDNLRMLDGFDIVLTTYDIVSQERRNAELKPLSSRPIPSKHWHRILDEAHVIKNKDTDMAKAVTDLHADRRWCITGTPIQNRSSDISSLLRFLKVYPYNDFKKFDQVFVQPWKNADTSALLKLQLLMNTLAIRCPRTMVPLPLKEEINISVRLNPQERLVYERTKKGVTETINAACGSSESVRTSYLNTLQRINDLRYICNHGVAPQRKQTRGHSPTHNDSGSIKCELDMLFGRDDSDLCISCGRPLPQQAEKDSLLVTTCPASWSQCRCSFSASVTTPDIRITPISPASSVDGSITTSSVLNEPHISSKVRALITDVKNTPPNEKCAIYSFWTTALDLISYALTSESILHTRYDGTMSRSKRDSVLNSFSYKSTTEAKVILVSISCGGQGLDLTVANHAYLIEPQWNPMSEDQAMSRVYRLGQQRPVRLCRLVVENTLEEKIVELQGRKRKLAELIVDCRRLDENSKDNGLRIEPRSSGEEARGLLAWLKDLIS</sequence>